<dbReference type="SUPFAM" id="SSF53850">
    <property type="entry name" value="Periplasmic binding protein-like II"/>
    <property type="match status" value="1"/>
</dbReference>
<proteinExistence type="predicted"/>
<dbReference type="NCBIfam" id="TIGR02122">
    <property type="entry name" value="TRAP_TAXI"/>
    <property type="match status" value="1"/>
</dbReference>
<protein>
    <recommendedName>
        <fullName evidence="3">TRAP transporter solute receptor, TAXI family</fullName>
    </recommendedName>
</protein>
<evidence type="ECO:0008006" key="3">
    <source>
        <dbReference type="Google" id="ProtNLM"/>
    </source>
</evidence>
<dbReference type="PANTHER" id="PTHR42941:SF1">
    <property type="entry name" value="SLL1037 PROTEIN"/>
    <property type="match status" value="1"/>
</dbReference>
<dbReference type="OrthoDB" id="27995at2157"/>
<dbReference type="InterPro" id="IPR011852">
    <property type="entry name" value="TRAP_TAXI"/>
</dbReference>
<gene>
    <name evidence="1" type="ORF">SAMN06264867_10291</name>
</gene>
<evidence type="ECO:0000313" key="1">
    <source>
        <dbReference type="EMBL" id="SMO43431.1"/>
    </source>
</evidence>
<evidence type="ECO:0000313" key="2">
    <source>
        <dbReference type="Proteomes" id="UP000319712"/>
    </source>
</evidence>
<accession>A0A521B8T8</accession>
<keyword evidence="2" id="KW-1185">Reference proteome</keyword>
<dbReference type="Pfam" id="PF16868">
    <property type="entry name" value="NMT1_3"/>
    <property type="match status" value="1"/>
</dbReference>
<dbReference type="Gene3D" id="3.40.190.10">
    <property type="entry name" value="Periplasmic binding protein-like II"/>
    <property type="match status" value="2"/>
</dbReference>
<dbReference type="EMBL" id="FXTD01000002">
    <property type="protein sequence ID" value="SMO43431.1"/>
    <property type="molecule type" value="Genomic_DNA"/>
</dbReference>
<name>A0A521B8T8_9EURY</name>
<dbReference type="Proteomes" id="UP000319712">
    <property type="component" value="Unassembled WGS sequence"/>
</dbReference>
<sequence length="328" mass="34090">MRDTGIERRRVIAGIAGTGLIGMAGCSGGGNGDDGGDDTGDEGRIITWHAGGTGGTYFPLSGEFEGIIEDVTDYDLQVSATGASVENVGSLASGDADFALIQNDIAFFARNGSGLAAFEGDPIENLRGVATLYPETIHVIVGPDADIGSFADMEGARINTGDLGSGTQVNALQILESVAGLTPEDFDEQNTDFTQAADQIRDGDVDVAFVVGGWPVGAVEELATTVDIGVLNMSDDEREAALDGASWFAEDTIPGGTYGGIDGDVDTVSVQAMIATRAELESDIVETVTAAIFDNVDRLEIKSAFIDVETAQNGMSIELHEGAARYFE</sequence>
<dbReference type="PROSITE" id="PS51257">
    <property type="entry name" value="PROKAR_LIPOPROTEIN"/>
    <property type="match status" value="1"/>
</dbReference>
<dbReference type="RefSeq" id="WP_142985529.1">
    <property type="nucleotide sequence ID" value="NZ_FXTD01000002.1"/>
</dbReference>
<dbReference type="CDD" id="cd13567">
    <property type="entry name" value="PBP2_TtGluBP"/>
    <property type="match status" value="1"/>
</dbReference>
<dbReference type="PANTHER" id="PTHR42941">
    <property type="entry name" value="SLL1037 PROTEIN"/>
    <property type="match status" value="1"/>
</dbReference>
<reference evidence="1 2" key="1">
    <citation type="submission" date="2017-05" db="EMBL/GenBank/DDBJ databases">
        <authorList>
            <person name="Varghese N."/>
            <person name="Submissions S."/>
        </authorList>
    </citation>
    <scope>NUCLEOTIDE SEQUENCE [LARGE SCALE GENOMIC DNA]</scope>
    <source>
        <strain evidence="1 2">DSM 19504</strain>
    </source>
</reference>
<organism evidence="1 2">
    <name type="scientific">Halorubrum cibi</name>
    <dbReference type="NCBI Taxonomy" id="413815"/>
    <lineage>
        <taxon>Archaea</taxon>
        <taxon>Methanobacteriati</taxon>
        <taxon>Methanobacteriota</taxon>
        <taxon>Stenosarchaea group</taxon>
        <taxon>Halobacteria</taxon>
        <taxon>Halobacteriales</taxon>
        <taxon>Haloferacaceae</taxon>
        <taxon>Halorubrum</taxon>
    </lineage>
</organism>
<dbReference type="AlphaFoldDB" id="A0A521B8T8"/>